<dbReference type="Gene3D" id="3.10.180.10">
    <property type="entry name" value="2,3-Dihydroxybiphenyl 1,2-Dioxygenase, domain 1"/>
    <property type="match status" value="1"/>
</dbReference>
<sequence length="122" mass="13070">MGVRSCFPILSTRDLPGLVDFYERALGGVVEYRFDQDGRDVYVALSIGGVKLGIGWDPQTPDAGAGDRAALWFYVDDVDAAFEAAVRSGAAVEAEPADMPWGERVARIRDPHGTLVNLGADA</sequence>
<reference evidence="2 3" key="1">
    <citation type="journal article" date="2015" name="Stand. Genomic Sci.">
        <title>Genomic Encyclopedia of Bacterial and Archaeal Type Strains, Phase III: the genomes of soil and plant-associated and newly described type strains.</title>
        <authorList>
            <person name="Whitman W.B."/>
            <person name="Woyke T."/>
            <person name="Klenk H.P."/>
            <person name="Zhou Y."/>
            <person name="Lilburn T.G."/>
            <person name="Beck B.J."/>
            <person name="De Vos P."/>
            <person name="Vandamme P."/>
            <person name="Eisen J.A."/>
            <person name="Garrity G."/>
            <person name="Hugenholtz P."/>
            <person name="Kyrpides N.C."/>
        </authorList>
    </citation>
    <scope>NUCLEOTIDE SEQUENCE [LARGE SCALE GENOMIC DNA]</scope>
    <source>
        <strain evidence="2 3">S2T63</strain>
    </source>
</reference>
<dbReference type="SUPFAM" id="SSF54593">
    <property type="entry name" value="Glyoxalase/Bleomycin resistance protein/Dihydroxybiphenyl dioxygenase"/>
    <property type="match status" value="1"/>
</dbReference>
<gene>
    <name evidence="2" type="ORF">C7474_2862</name>
</gene>
<dbReference type="GO" id="GO:0016829">
    <property type="term" value="F:lyase activity"/>
    <property type="evidence" value="ECO:0007669"/>
    <property type="project" value="UniProtKB-KW"/>
</dbReference>
<comment type="caution">
    <text evidence="2">The sequence shown here is derived from an EMBL/GenBank/DDBJ whole genome shotgun (WGS) entry which is preliminary data.</text>
</comment>
<accession>A0A498BUU2</accession>
<dbReference type="AlphaFoldDB" id="A0A498BUU2"/>
<evidence type="ECO:0000313" key="3">
    <source>
        <dbReference type="Proteomes" id="UP000273158"/>
    </source>
</evidence>
<keyword evidence="2" id="KW-0456">Lyase</keyword>
<dbReference type="RefSeq" id="WP_121061017.1">
    <property type="nucleotide sequence ID" value="NZ_RCDB01000004.1"/>
</dbReference>
<dbReference type="PANTHER" id="PTHR34109:SF1">
    <property type="entry name" value="VOC DOMAIN-CONTAINING PROTEIN"/>
    <property type="match status" value="1"/>
</dbReference>
<dbReference type="OrthoDB" id="9798201at2"/>
<dbReference type="InterPro" id="IPR037523">
    <property type="entry name" value="VOC_core"/>
</dbReference>
<dbReference type="InterPro" id="IPR004360">
    <property type="entry name" value="Glyas_Fos-R_dOase_dom"/>
</dbReference>
<evidence type="ECO:0000259" key="1">
    <source>
        <dbReference type="PROSITE" id="PS51819"/>
    </source>
</evidence>
<dbReference type="Pfam" id="PF00903">
    <property type="entry name" value="Glyoxalase"/>
    <property type="match status" value="1"/>
</dbReference>
<protein>
    <submittedName>
        <fullName evidence="2">Lactoylglutathione lyase</fullName>
    </submittedName>
</protein>
<feature type="domain" description="VOC" evidence="1">
    <location>
        <begin position="4"/>
        <end position="121"/>
    </location>
</feature>
<name>A0A498BUU2_9MICO</name>
<dbReference type="PROSITE" id="PS51819">
    <property type="entry name" value="VOC"/>
    <property type="match status" value="1"/>
</dbReference>
<dbReference type="PANTHER" id="PTHR34109">
    <property type="entry name" value="BNAUNNG04460D PROTEIN-RELATED"/>
    <property type="match status" value="1"/>
</dbReference>
<organism evidence="2 3">
    <name type="scientific">Microbacterium telephonicum</name>
    <dbReference type="NCBI Taxonomy" id="1714841"/>
    <lineage>
        <taxon>Bacteria</taxon>
        <taxon>Bacillati</taxon>
        <taxon>Actinomycetota</taxon>
        <taxon>Actinomycetes</taxon>
        <taxon>Micrococcales</taxon>
        <taxon>Microbacteriaceae</taxon>
        <taxon>Microbacterium</taxon>
    </lineage>
</organism>
<dbReference type="Proteomes" id="UP000273158">
    <property type="component" value="Unassembled WGS sequence"/>
</dbReference>
<evidence type="ECO:0000313" key="2">
    <source>
        <dbReference type="EMBL" id="RLK46677.1"/>
    </source>
</evidence>
<proteinExistence type="predicted"/>
<keyword evidence="3" id="KW-1185">Reference proteome</keyword>
<dbReference type="EMBL" id="RCDB01000004">
    <property type="protein sequence ID" value="RLK46677.1"/>
    <property type="molecule type" value="Genomic_DNA"/>
</dbReference>
<dbReference type="InterPro" id="IPR029068">
    <property type="entry name" value="Glyas_Bleomycin-R_OHBP_Dase"/>
</dbReference>